<evidence type="ECO:0000256" key="1">
    <source>
        <dbReference type="SAM" id="MobiDB-lite"/>
    </source>
</evidence>
<organism evidence="2 3">
    <name type="scientific">Steinernema carpocapsae</name>
    <name type="common">Entomopathogenic nematode</name>
    <dbReference type="NCBI Taxonomy" id="34508"/>
    <lineage>
        <taxon>Eukaryota</taxon>
        <taxon>Metazoa</taxon>
        <taxon>Ecdysozoa</taxon>
        <taxon>Nematoda</taxon>
        <taxon>Chromadorea</taxon>
        <taxon>Rhabditida</taxon>
        <taxon>Tylenchina</taxon>
        <taxon>Panagrolaimomorpha</taxon>
        <taxon>Strongyloidoidea</taxon>
        <taxon>Steinernematidae</taxon>
        <taxon>Steinernema</taxon>
    </lineage>
</organism>
<sequence length="71" mass="8040">MKKQLVLATREKNSEVDVSELEENRVANEDPPPLFDGVLEKKIDHERDYESQEAIDERVVAHGEVVVLPGV</sequence>
<dbReference type="AlphaFoldDB" id="A0A4U5N4C3"/>
<evidence type="ECO:0000313" key="3">
    <source>
        <dbReference type="Proteomes" id="UP000298663"/>
    </source>
</evidence>
<accession>A0A4U5N4C3</accession>
<keyword evidence="3" id="KW-1185">Reference proteome</keyword>
<gene>
    <name evidence="2" type="ORF">L596_018174</name>
</gene>
<name>A0A4U5N4C3_STECR</name>
<protein>
    <submittedName>
        <fullName evidence="2">Uncharacterized protein</fullName>
    </submittedName>
</protein>
<evidence type="ECO:0000313" key="2">
    <source>
        <dbReference type="EMBL" id="TKR77154.1"/>
    </source>
</evidence>
<proteinExistence type="predicted"/>
<comment type="caution">
    <text evidence="2">The sequence shown here is derived from an EMBL/GenBank/DDBJ whole genome shotgun (WGS) entry which is preliminary data.</text>
</comment>
<reference evidence="2 3" key="1">
    <citation type="journal article" date="2015" name="Genome Biol.">
        <title>Comparative genomics of Steinernema reveals deeply conserved gene regulatory networks.</title>
        <authorList>
            <person name="Dillman A.R."/>
            <person name="Macchietto M."/>
            <person name="Porter C.F."/>
            <person name="Rogers A."/>
            <person name="Williams B."/>
            <person name="Antoshechkin I."/>
            <person name="Lee M.M."/>
            <person name="Goodwin Z."/>
            <person name="Lu X."/>
            <person name="Lewis E.E."/>
            <person name="Goodrich-Blair H."/>
            <person name="Stock S.P."/>
            <person name="Adams B.J."/>
            <person name="Sternberg P.W."/>
            <person name="Mortazavi A."/>
        </authorList>
    </citation>
    <scope>NUCLEOTIDE SEQUENCE [LARGE SCALE GENOMIC DNA]</scope>
    <source>
        <strain evidence="2 3">ALL</strain>
    </source>
</reference>
<feature type="region of interest" description="Disordered" evidence="1">
    <location>
        <begin position="16"/>
        <end position="35"/>
    </location>
</feature>
<reference evidence="2 3" key="2">
    <citation type="journal article" date="2019" name="G3 (Bethesda)">
        <title>Hybrid Assembly of the Genome of the Entomopathogenic Nematode Steinernema carpocapsae Identifies the X-Chromosome.</title>
        <authorList>
            <person name="Serra L."/>
            <person name="Macchietto M."/>
            <person name="Macias-Munoz A."/>
            <person name="McGill C.J."/>
            <person name="Rodriguez I.M."/>
            <person name="Rodriguez B."/>
            <person name="Murad R."/>
            <person name="Mortazavi A."/>
        </authorList>
    </citation>
    <scope>NUCLEOTIDE SEQUENCE [LARGE SCALE GENOMIC DNA]</scope>
    <source>
        <strain evidence="2 3">ALL</strain>
    </source>
</reference>
<dbReference type="EMBL" id="AZBU02000005">
    <property type="protein sequence ID" value="TKR77154.1"/>
    <property type="molecule type" value="Genomic_DNA"/>
</dbReference>
<dbReference type="Proteomes" id="UP000298663">
    <property type="component" value="Unassembled WGS sequence"/>
</dbReference>